<evidence type="ECO:0000313" key="2">
    <source>
        <dbReference type="Proteomes" id="UP000241447"/>
    </source>
</evidence>
<dbReference type="AlphaFoldDB" id="A0A2R4LZ96"/>
<proteinExistence type="predicted"/>
<name>A0A2R4LZ96_9RHOB</name>
<accession>A0A2R4LZ96</accession>
<dbReference type="RefSeq" id="WP_107718061.1">
    <property type="nucleotide sequence ID" value="NZ_CP028475.1"/>
</dbReference>
<evidence type="ECO:0000313" key="1">
    <source>
        <dbReference type="EMBL" id="AVW90226.1"/>
    </source>
</evidence>
<gene>
    <name evidence="1" type="ORF">DA792_03295</name>
</gene>
<protein>
    <submittedName>
        <fullName evidence="1">Uncharacterized protein</fullName>
    </submittedName>
</protein>
<dbReference type="KEGG" id="cbak:DA792_03295"/>
<dbReference type="Proteomes" id="UP000241447">
    <property type="component" value="Chromosome"/>
</dbReference>
<sequence length="109" mass="11944">MRQIEIPAKLAQKLAVALRDAPDVHRAIVACLDGVTVSAVSSVPEDQADGLYDQVRAALDPVEDAALIQRLEALDPAFLTAVIRYGLGHAPIPMPRPFTPILRAWRWPR</sequence>
<reference evidence="1 2" key="1">
    <citation type="submission" date="2018-03" db="EMBL/GenBank/DDBJ databases">
        <title>The Complete Genome of Celeribacter baekdonensis strain LH4, a Thiosulfate-Oxidizing Alphaproteobacterium Isolated from Gulf of Mexico Continental Slope Sediments.</title>
        <authorList>
            <person name="Flood B.E."/>
            <person name="Bailey J.V."/>
            <person name="Leprich D."/>
        </authorList>
    </citation>
    <scope>NUCLEOTIDE SEQUENCE [LARGE SCALE GENOMIC DNA]</scope>
    <source>
        <strain evidence="1 2">LH4</strain>
    </source>
</reference>
<organism evidence="1 2">
    <name type="scientific">Celeribacter baekdonensis</name>
    <dbReference type="NCBI Taxonomy" id="875171"/>
    <lineage>
        <taxon>Bacteria</taxon>
        <taxon>Pseudomonadati</taxon>
        <taxon>Pseudomonadota</taxon>
        <taxon>Alphaproteobacteria</taxon>
        <taxon>Rhodobacterales</taxon>
        <taxon>Roseobacteraceae</taxon>
        <taxon>Celeribacter</taxon>
    </lineage>
</organism>
<dbReference type="EMBL" id="CP028475">
    <property type="protein sequence ID" value="AVW90226.1"/>
    <property type="molecule type" value="Genomic_DNA"/>
</dbReference>